<dbReference type="EMBL" id="BLLK01000069">
    <property type="protein sequence ID" value="GFH60756.1"/>
    <property type="molecule type" value="Genomic_DNA"/>
</dbReference>
<feature type="signal peptide" evidence="2">
    <location>
        <begin position="1"/>
        <end position="21"/>
    </location>
</feature>
<dbReference type="Proteomes" id="UP001054902">
    <property type="component" value="Unassembled WGS sequence"/>
</dbReference>
<accession>A0AAD3DCG8</accession>
<feature type="region of interest" description="Disordered" evidence="1">
    <location>
        <begin position="38"/>
        <end position="58"/>
    </location>
</feature>
<feature type="chain" id="PRO_5042258885" description="Methyltransferase domain-containing protein" evidence="2">
    <location>
        <begin position="22"/>
        <end position="338"/>
    </location>
</feature>
<proteinExistence type="predicted"/>
<gene>
    <name evidence="4" type="ORF">CTEN210_17232</name>
</gene>
<dbReference type="GO" id="GO:0005737">
    <property type="term" value="C:cytoplasm"/>
    <property type="evidence" value="ECO:0007669"/>
    <property type="project" value="TreeGrafter"/>
</dbReference>
<comment type="caution">
    <text evidence="4">The sequence shown here is derived from an EMBL/GenBank/DDBJ whole genome shotgun (WGS) entry which is preliminary data.</text>
</comment>
<evidence type="ECO:0000256" key="1">
    <source>
        <dbReference type="SAM" id="MobiDB-lite"/>
    </source>
</evidence>
<evidence type="ECO:0000313" key="4">
    <source>
        <dbReference type="EMBL" id="GFH60756.1"/>
    </source>
</evidence>
<dbReference type="Pfam" id="PF13679">
    <property type="entry name" value="Methyltransf_32"/>
    <property type="match status" value="1"/>
</dbReference>
<feature type="domain" description="Methyltransferase" evidence="3">
    <location>
        <begin position="157"/>
        <end position="281"/>
    </location>
</feature>
<keyword evidence="2" id="KW-0732">Signal</keyword>
<organism evidence="4 5">
    <name type="scientific">Chaetoceros tenuissimus</name>
    <dbReference type="NCBI Taxonomy" id="426638"/>
    <lineage>
        <taxon>Eukaryota</taxon>
        <taxon>Sar</taxon>
        <taxon>Stramenopiles</taxon>
        <taxon>Ochrophyta</taxon>
        <taxon>Bacillariophyta</taxon>
        <taxon>Coscinodiscophyceae</taxon>
        <taxon>Chaetocerotophycidae</taxon>
        <taxon>Chaetocerotales</taxon>
        <taxon>Chaetocerotaceae</taxon>
        <taxon>Chaetoceros</taxon>
    </lineage>
</organism>
<evidence type="ECO:0000313" key="5">
    <source>
        <dbReference type="Proteomes" id="UP001054902"/>
    </source>
</evidence>
<dbReference type="AlphaFoldDB" id="A0AAD3DCG8"/>
<keyword evidence="5" id="KW-1185">Reference proteome</keyword>
<sequence length="338" mass="37534">MRKRFHGAIAILLLTGQVINTAALAALNMPPLDLSKRKHTSDFSARKNHPSTYEESPKFLGPLTLSATEFTSDNRTRIKHYLGESVPSEKPKALAPTSSTNKILSTIIDQFAYNDAPIDVKEMAESIEFYLRTRKRLLGSAKKRHAKNIRIAKQTDQKIEDGDEIANVEVFDFCCGHGLTAMLFTACNPPQKDRIVTTHLVDIKQPPSHQVLRDLITEVCPWVDDLVNYHESDIDSFTPPTSGKIPITIATHACGSLTDQVLEAAVKNSSSFIALMPCCYTGTDNGMPYGIKRAMGVAWTADIKRVLELESHGYHTDFSTIPKEITPLNRIIIAEDRS</sequence>
<dbReference type="PANTHER" id="PTHR13369:SF0">
    <property type="entry name" value="GLUTATHIONE S-TRANSFERASE C-TERMINAL DOMAIN-CONTAINING PROTEIN"/>
    <property type="match status" value="1"/>
</dbReference>
<dbReference type="InterPro" id="IPR025714">
    <property type="entry name" value="Methyltranfer_dom"/>
</dbReference>
<evidence type="ECO:0000259" key="3">
    <source>
        <dbReference type="Pfam" id="PF13679"/>
    </source>
</evidence>
<dbReference type="PANTHER" id="PTHR13369">
    <property type="match status" value="1"/>
</dbReference>
<name>A0AAD3DCG8_9STRA</name>
<reference evidence="4 5" key="1">
    <citation type="journal article" date="2021" name="Sci. Rep.">
        <title>The genome of the diatom Chaetoceros tenuissimus carries an ancient integrated fragment of an extant virus.</title>
        <authorList>
            <person name="Hongo Y."/>
            <person name="Kimura K."/>
            <person name="Takaki Y."/>
            <person name="Yoshida Y."/>
            <person name="Baba S."/>
            <person name="Kobayashi G."/>
            <person name="Nagasaki K."/>
            <person name="Hano T."/>
            <person name="Tomaru Y."/>
        </authorList>
    </citation>
    <scope>NUCLEOTIDE SEQUENCE [LARGE SCALE GENOMIC DNA]</scope>
    <source>
        <strain evidence="4 5">NIES-3715</strain>
    </source>
</reference>
<evidence type="ECO:0000256" key="2">
    <source>
        <dbReference type="SAM" id="SignalP"/>
    </source>
</evidence>
<protein>
    <recommendedName>
        <fullName evidence="3">Methyltransferase domain-containing protein</fullName>
    </recommendedName>
</protein>